<dbReference type="EMBL" id="CAJJDO010000085">
    <property type="protein sequence ID" value="CAD8185558.1"/>
    <property type="molecule type" value="Genomic_DNA"/>
</dbReference>
<evidence type="ECO:0000256" key="1">
    <source>
        <dbReference type="SAM" id="Phobius"/>
    </source>
</evidence>
<feature type="transmembrane region" description="Helical" evidence="1">
    <location>
        <begin position="307"/>
        <end position="335"/>
    </location>
</feature>
<keyword evidence="3" id="KW-1185">Reference proteome</keyword>
<feature type="transmembrane region" description="Helical" evidence="1">
    <location>
        <begin position="422"/>
        <end position="439"/>
    </location>
</feature>
<keyword evidence="1" id="KW-0472">Membrane</keyword>
<accession>A0A8S1W5L0</accession>
<dbReference type="AlphaFoldDB" id="A0A8S1W5L0"/>
<comment type="caution">
    <text evidence="2">The sequence shown here is derived from an EMBL/GenBank/DDBJ whole genome shotgun (WGS) entry which is preliminary data.</text>
</comment>
<evidence type="ECO:0000313" key="2">
    <source>
        <dbReference type="EMBL" id="CAD8185558.1"/>
    </source>
</evidence>
<feature type="transmembrane region" description="Helical" evidence="1">
    <location>
        <begin position="198"/>
        <end position="221"/>
    </location>
</feature>
<evidence type="ECO:0008006" key="4">
    <source>
        <dbReference type="Google" id="ProtNLM"/>
    </source>
</evidence>
<feature type="transmembrane region" description="Helical" evidence="1">
    <location>
        <begin position="146"/>
        <end position="165"/>
    </location>
</feature>
<name>A0A8S1W5L0_9CILI</name>
<evidence type="ECO:0000313" key="3">
    <source>
        <dbReference type="Proteomes" id="UP000689195"/>
    </source>
</evidence>
<dbReference type="Proteomes" id="UP000689195">
    <property type="component" value="Unassembled WGS sequence"/>
</dbReference>
<sequence length="490" mass="58765">MNQYQDMNEEQQAQGEEPQEQVFPQQQNEIQDIENTNEKFCCGLLNRSDHILIKVLKLIIALPLLPLVIIWKILHCTTILLYNCCTNQLYHCLLYILGKLAQCLDQLWLLLLIFCHYMYSCFTFICNKLLDVIYCIGRCSKQILDWYAIFVVNVIFKFAHFKSIIQEFTSFITIPLTLKIIIPLSMCFYHKIYTPTKAVIIFIIEKVFHIIKITTLTIFYFTVDYILKPIYKYIILNFLKFLVFLLVDVFYKIIIINFCKGMRWSIINFYTYILVNFYKYLIVKFLIEIVLTYSFKAIKLFLYDFLYKLIIIPICKVIKWILIDFLYQIIIIKLYQCLRFIIVDVINKIIVKITEFIYFQICVNLYRCLSWIIINIIYEMILRNIFLYILKPLFNMLVSMIRIISNSIYQYLLLPLWNMCKYLFNGLIKIIGIIVSFIYQQLLTPIWNLIISITKGLINLIKKLFSAARQLSIDIWESIRNLFRRLRNII</sequence>
<feature type="transmembrane region" description="Helical" evidence="1">
    <location>
        <begin position="55"/>
        <end position="74"/>
    </location>
</feature>
<gene>
    <name evidence="2" type="ORF">PPENT_87.1.T0850153</name>
</gene>
<feature type="transmembrane region" description="Helical" evidence="1">
    <location>
        <begin position="171"/>
        <end position="189"/>
    </location>
</feature>
<feature type="transmembrane region" description="Helical" evidence="1">
    <location>
        <begin position="233"/>
        <end position="254"/>
    </location>
</feature>
<keyword evidence="1" id="KW-0812">Transmembrane</keyword>
<proteinExistence type="predicted"/>
<keyword evidence="1" id="KW-1133">Transmembrane helix</keyword>
<feature type="transmembrane region" description="Helical" evidence="1">
    <location>
        <begin position="356"/>
        <end position="378"/>
    </location>
</feature>
<protein>
    <recommendedName>
        <fullName evidence="4">Transmembrane protein</fullName>
    </recommendedName>
</protein>
<feature type="transmembrane region" description="Helical" evidence="1">
    <location>
        <begin position="266"/>
        <end position="287"/>
    </location>
</feature>
<organism evidence="2 3">
    <name type="scientific">Paramecium pentaurelia</name>
    <dbReference type="NCBI Taxonomy" id="43138"/>
    <lineage>
        <taxon>Eukaryota</taxon>
        <taxon>Sar</taxon>
        <taxon>Alveolata</taxon>
        <taxon>Ciliophora</taxon>
        <taxon>Intramacronucleata</taxon>
        <taxon>Oligohymenophorea</taxon>
        <taxon>Peniculida</taxon>
        <taxon>Parameciidae</taxon>
        <taxon>Paramecium</taxon>
    </lineage>
</organism>
<feature type="transmembrane region" description="Helical" evidence="1">
    <location>
        <begin position="107"/>
        <end position="125"/>
    </location>
</feature>
<reference evidence="2" key="1">
    <citation type="submission" date="2021-01" db="EMBL/GenBank/DDBJ databases">
        <authorList>
            <consortium name="Genoscope - CEA"/>
            <person name="William W."/>
        </authorList>
    </citation>
    <scope>NUCLEOTIDE SEQUENCE</scope>
</reference>